<dbReference type="PANTHER" id="PTHR30346">
    <property type="entry name" value="TRANSCRIPTIONAL DUAL REGULATOR HCAR-RELATED"/>
    <property type="match status" value="1"/>
</dbReference>
<dbReference type="InterPro" id="IPR036390">
    <property type="entry name" value="WH_DNA-bd_sf"/>
</dbReference>
<dbReference type="SUPFAM" id="SSF53850">
    <property type="entry name" value="Periplasmic binding protein-like II"/>
    <property type="match status" value="1"/>
</dbReference>
<dbReference type="InterPro" id="IPR036388">
    <property type="entry name" value="WH-like_DNA-bd_sf"/>
</dbReference>
<comment type="similarity">
    <text evidence="1">Belongs to the LysR transcriptional regulatory family.</text>
</comment>
<evidence type="ECO:0000313" key="7">
    <source>
        <dbReference type="Proteomes" id="UP000535437"/>
    </source>
</evidence>
<feature type="domain" description="HTH lysR-type" evidence="5">
    <location>
        <begin position="3"/>
        <end position="60"/>
    </location>
</feature>
<dbReference type="Proteomes" id="UP000535437">
    <property type="component" value="Unassembled WGS sequence"/>
</dbReference>
<reference evidence="6 7" key="1">
    <citation type="submission" date="2020-07" db="EMBL/GenBank/DDBJ databases">
        <title>Sequencing the genomes of 1000 actinobacteria strains.</title>
        <authorList>
            <person name="Klenk H.-P."/>
        </authorList>
    </citation>
    <scope>NUCLEOTIDE SEQUENCE [LARGE SCALE GENOMIC DNA]</scope>
    <source>
        <strain evidence="6 7">DSM 15475</strain>
    </source>
</reference>
<name>A0A7Z0GKA5_9MICC</name>
<keyword evidence="2" id="KW-0805">Transcription regulation</keyword>
<dbReference type="Gene3D" id="3.40.190.10">
    <property type="entry name" value="Periplasmic binding protein-like II"/>
    <property type="match status" value="2"/>
</dbReference>
<dbReference type="Pfam" id="PF03466">
    <property type="entry name" value="LysR_substrate"/>
    <property type="match status" value="1"/>
</dbReference>
<keyword evidence="3 6" id="KW-0238">DNA-binding</keyword>
<dbReference type="PANTHER" id="PTHR30346:SF29">
    <property type="entry name" value="LYSR SUBSTRATE-BINDING"/>
    <property type="match status" value="1"/>
</dbReference>
<evidence type="ECO:0000256" key="1">
    <source>
        <dbReference type="ARBA" id="ARBA00009437"/>
    </source>
</evidence>
<dbReference type="CDD" id="cd08423">
    <property type="entry name" value="PBP2_LTTR_like_6"/>
    <property type="match status" value="1"/>
</dbReference>
<evidence type="ECO:0000313" key="6">
    <source>
        <dbReference type="EMBL" id="NYJ77576.1"/>
    </source>
</evidence>
<dbReference type="GO" id="GO:0032993">
    <property type="term" value="C:protein-DNA complex"/>
    <property type="evidence" value="ECO:0007669"/>
    <property type="project" value="TreeGrafter"/>
</dbReference>
<keyword evidence="4" id="KW-0804">Transcription</keyword>
<dbReference type="Gene3D" id="1.10.10.10">
    <property type="entry name" value="Winged helix-like DNA-binding domain superfamily/Winged helix DNA-binding domain"/>
    <property type="match status" value="1"/>
</dbReference>
<sequence>MSLDLTTLKTLRAVMEQGSFAAAGRDLGYTSSAVSQQMAGLERSLGLELFHREPRRIVPTGAAEYLYEHAAEVFRLIDQLQVDVERWSAGQEGRLRVGTYASAGGPIVAQAITRFLVRRRKVQISLDEGEPYELFPRVESGELDVALGFQYDLVPKQWSSAVELTEIGVEELHLIAPRHHRLASRDAVDLAELRLERWVTHTKETAASDCLTSFCGKAGFTPDVTFRSNNMDTIRGIVAEGLGVALIPALAHVDRERTIALPLTEQLPRRQIMAATRLGQRTPLASSFLDAVAHAVDTSMPRSPRSSPPGP</sequence>
<keyword evidence="7" id="KW-1185">Reference proteome</keyword>
<evidence type="ECO:0000256" key="4">
    <source>
        <dbReference type="ARBA" id="ARBA00023163"/>
    </source>
</evidence>
<dbReference type="SUPFAM" id="SSF46785">
    <property type="entry name" value="Winged helix' DNA-binding domain"/>
    <property type="match status" value="1"/>
</dbReference>
<dbReference type="RefSeq" id="WP_218881886.1">
    <property type="nucleotide sequence ID" value="NZ_BAAALL010000004.1"/>
</dbReference>
<gene>
    <name evidence="6" type="ORF">HNR09_000987</name>
</gene>
<evidence type="ECO:0000259" key="5">
    <source>
        <dbReference type="PROSITE" id="PS50931"/>
    </source>
</evidence>
<dbReference type="InterPro" id="IPR000847">
    <property type="entry name" value="LysR_HTH_N"/>
</dbReference>
<proteinExistence type="inferred from homology"/>
<dbReference type="EMBL" id="JACCFY010000001">
    <property type="protein sequence ID" value="NYJ77576.1"/>
    <property type="molecule type" value="Genomic_DNA"/>
</dbReference>
<dbReference type="GO" id="GO:0003677">
    <property type="term" value="F:DNA binding"/>
    <property type="evidence" value="ECO:0007669"/>
    <property type="project" value="UniProtKB-KW"/>
</dbReference>
<dbReference type="GO" id="GO:0003700">
    <property type="term" value="F:DNA-binding transcription factor activity"/>
    <property type="evidence" value="ECO:0007669"/>
    <property type="project" value="InterPro"/>
</dbReference>
<comment type="caution">
    <text evidence="6">The sequence shown here is derived from an EMBL/GenBank/DDBJ whole genome shotgun (WGS) entry which is preliminary data.</text>
</comment>
<evidence type="ECO:0000256" key="3">
    <source>
        <dbReference type="ARBA" id="ARBA00023125"/>
    </source>
</evidence>
<evidence type="ECO:0000256" key="2">
    <source>
        <dbReference type="ARBA" id="ARBA00023015"/>
    </source>
</evidence>
<protein>
    <submittedName>
        <fullName evidence="6">DNA-binding transcriptional LysR family regulator</fullName>
    </submittedName>
</protein>
<dbReference type="Pfam" id="PF00126">
    <property type="entry name" value="HTH_1"/>
    <property type="match status" value="1"/>
</dbReference>
<organism evidence="6 7">
    <name type="scientific">Nesterenkonia xinjiangensis</name>
    <dbReference type="NCBI Taxonomy" id="225327"/>
    <lineage>
        <taxon>Bacteria</taxon>
        <taxon>Bacillati</taxon>
        <taxon>Actinomycetota</taxon>
        <taxon>Actinomycetes</taxon>
        <taxon>Micrococcales</taxon>
        <taxon>Micrococcaceae</taxon>
        <taxon>Nesterenkonia</taxon>
    </lineage>
</organism>
<dbReference type="AlphaFoldDB" id="A0A7Z0GKA5"/>
<dbReference type="PROSITE" id="PS50931">
    <property type="entry name" value="HTH_LYSR"/>
    <property type="match status" value="1"/>
</dbReference>
<accession>A0A7Z0GKA5</accession>
<dbReference type="InterPro" id="IPR005119">
    <property type="entry name" value="LysR_subst-bd"/>
</dbReference>